<accession>A0A5J4V5W1</accession>
<proteinExistence type="predicted"/>
<evidence type="ECO:0000259" key="1">
    <source>
        <dbReference type="Pfam" id="PF19263"/>
    </source>
</evidence>
<dbReference type="InterPro" id="IPR045455">
    <property type="entry name" value="NrS-1_pol-like_helicase"/>
</dbReference>
<dbReference type="Gene3D" id="3.40.50.300">
    <property type="entry name" value="P-loop containing nucleotide triphosphate hydrolases"/>
    <property type="match status" value="1"/>
</dbReference>
<organism evidence="2 3">
    <name type="scientific">Streblomastix strix</name>
    <dbReference type="NCBI Taxonomy" id="222440"/>
    <lineage>
        <taxon>Eukaryota</taxon>
        <taxon>Metamonada</taxon>
        <taxon>Preaxostyla</taxon>
        <taxon>Oxymonadida</taxon>
        <taxon>Streblomastigidae</taxon>
        <taxon>Streblomastix</taxon>
    </lineage>
</organism>
<reference evidence="2 3" key="1">
    <citation type="submission" date="2019-03" db="EMBL/GenBank/DDBJ databases">
        <title>Single cell metagenomics reveals metabolic interactions within the superorganism composed of flagellate Streblomastix strix and complex community of Bacteroidetes bacteria on its surface.</title>
        <authorList>
            <person name="Treitli S.C."/>
            <person name="Kolisko M."/>
            <person name="Husnik F."/>
            <person name="Keeling P."/>
            <person name="Hampl V."/>
        </authorList>
    </citation>
    <scope>NUCLEOTIDE SEQUENCE [LARGE SCALE GENOMIC DNA]</scope>
    <source>
        <strain evidence="2">ST1C</strain>
    </source>
</reference>
<dbReference type="EMBL" id="SNRW01009300">
    <property type="protein sequence ID" value="KAA6378209.1"/>
    <property type="molecule type" value="Genomic_DNA"/>
</dbReference>
<feature type="non-terminal residue" evidence="2">
    <location>
        <position position="968"/>
    </location>
</feature>
<gene>
    <name evidence="2" type="ORF">EZS28_026263</name>
</gene>
<dbReference type="Pfam" id="PF19263">
    <property type="entry name" value="DUF5906"/>
    <property type="match status" value="1"/>
</dbReference>
<comment type="caution">
    <text evidence="2">The sequence shown here is derived from an EMBL/GenBank/DDBJ whole genome shotgun (WGS) entry which is preliminary data.</text>
</comment>
<protein>
    <recommendedName>
        <fullName evidence="1">NrS-1 polymerase-like helicase domain-containing protein</fullName>
    </recommendedName>
</protein>
<dbReference type="InterPro" id="IPR027417">
    <property type="entry name" value="P-loop_NTPase"/>
</dbReference>
<dbReference type="AlphaFoldDB" id="A0A5J4V5W1"/>
<evidence type="ECO:0000313" key="3">
    <source>
        <dbReference type="Proteomes" id="UP000324800"/>
    </source>
</evidence>
<feature type="domain" description="NrS-1 polymerase-like helicase" evidence="1">
    <location>
        <begin position="749"/>
        <end position="859"/>
    </location>
</feature>
<sequence>MERTKRVNKSTRKQLTLEQFYAICQEMMKSVEKYIKDTHFASEDDKQQAIQAAETKLHKEINELGAQNLINGNDISDCINALAYDYINESQVDDVIGIENIEDKQIDEEQQGIDENMYDIHYDQLMIHNKNTNEMNISTEWSSTTCKVVQSKDNKENTSQQSVPIISDDDKEDWHWKRTLKQTLQQRTANAISKLYNYQKFNKGYVQEIETGQAIDISKCPYLAVVDIDVDKKLDEQQRKIIRDDILQQLNSIKSLKVGLEQTAHGGIHIYCDMGKNKLRQNSMSGIIKSLECNPLNKRYGVDVFACVTSYNEEIQAKTLRWVVLPESRVKDKDSDIELQYTDLNYMCNISKLSDISKVFKALNFDMNLILNDGKSKEIKHIINQANLLPAQLVVQEASQDISSNQDVIDEFAIKYNVQFNDSKLDMTKQTCILLYNGLKGLEIHNDAQELKKEITFLVLFKSINSLIKIDGIDEEFINAIYQRIKTMNNLTDSAKQHFDTQRDRYKNEMTNPYILQGIIRDYNLRYYKDVVMKSINKAKNDDVISIKSNSLQSTRSTSSYYRNLDTFKIQKSEMNLDDPFSLVDIEMKIYNQEYECDEDIVTDMLKIMRIINQKNDLFVMKRYDSTVKRCTFDILSDDGAQKKLSKAKWDGPRKKNLKLWSLFQECAGVFRLRDISFISDDKDVFSIFQGWKHKQLGEFNIDSIQLYLDLIKEVIAANDNNIYEYILNWISFILQHTGIKTKVAIVIRGVQGTGKDTFTDVLCDLMAGYFAKNITDIEELTGNFNTIIENKSLIVLNELKNFIEQRALNSNALKSIITDDVQRINEKFVARRDSQNVSNLIFISNNYCQVKIEATDRRYLVFQTPDAHRHNFEHFSKIHQAIKQAGLYDNLYIFFMKRDISKANLQVIPMTDAKKDIQKVSKSPVENFVVKYLQQLIQGMECSQALFYKPRELTEFQFKAQLKAICD</sequence>
<dbReference type="SUPFAM" id="SSF52540">
    <property type="entry name" value="P-loop containing nucleoside triphosphate hydrolases"/>
    <property type="match status" value="1"/>
</dbReference>
<dbReference type="Proteomes" id="UP000324800">
    <property type="component" value="Unassembled WGS sequence"/>
</dbReference>
<evidence type="ECO:0000313" key="2">
    <source>
        <dbReference type="EMBL" id="KAA6378209.1"/>
    </source>
</evidence>
<name>A0A5J4V5W1_9EUKA</name>